<proteinExistence type="inferred from homology"/>
<evidence type="ECO:0000313" key="2">
    <source>
        <dbReference type="EMBL" id="WQD37903.1"/>
    </source>
</evidence>
<gene>
    <name evidence="2" type="ORF">U0035_19745</name>
</gene>
<reference evidence="2 3" key="1">
    <citation type="submission" date="2023-12" db="EMBL/GenBank/DDBJ databases">
        <title>Genome sequencing and assembly of bacterial species from a model synthetic community.</title>
        <authorList>
            <person name="Hogle S.L."/>
        </authorList>
    </citation>
    <scope>NUCLEOTIDE SEQUENCE [LARGE SCALE GENOMIC DNA]</scope>
    <source>
        <strain evidence="2 3">HAMBI_3031</strain>
    </source>
</reference>
<dbReference type="Proteomes" id="UP001325680">
    <property type="component" value="Chromosome"/>
</dbReference>
<dbReference type="PROSITE" id="PS01125">
    <property type="entry name" value="ROK"/>
    <property type="match status" value="1"/>
</dbReference>
<accession>A0ABZ0W5K3</accession>
<dbReference type="PANTHER" id="PTHR18964:SF149">
    <property type="entry name" value="BIFUNCTIONAL UDP-N-ACETYLGLUCOSAMINE 2-EPIMERASE_N-ACETYLMANNOSAMINE KINASE"/>
    <property type="match status" value="1"/>
</dbReference>
<dbReference type="EMBL" id="CP139960">
    <property type="protein sequence ID" value="WQD37903.1"/>
    <property type="molecule type" value="Genomic_DNA"/>
</dbReference>
<dbReference type="SUPFAM" id="SSF53067">
    <property type="entry name" value="Actin-like ATPase domain"/>
    <property type="match status" value="1"/>
</dbReference>
<dbReference type="InterPro" id="IPR043129">
    <property type="entry name" value="ATPase_NBD"/>
</dbReference>
<dbReference type="InterPro" id="IPR049874">
    <property type="entry name" value="ROK_cs"/>
</dbReference>
<dbReference type="Gene3D" id="3.30.420.40">
    <property type="match status" value="2"/>
</dbReference>
<organism evidence="2 3">
    <name type="scientific">Niabella yanshanensis</name>
    <dbReference type="NCBI Taxonomy" id="577386"/>
    <lineage>
        <taxon>Bacteria</taxon>
        <taxon>Pseudomonadati</taxon>
        <taxon>Bacteroidota</taxon>
        <taxon>Chitinophagia</taxon>
        <taxon>Chitinophagales</taxon>
        <taxon>Chitinophagaceae</taxon>
        <taxon>Niabella</taxon>
    </lineage>
</organism>
<protein>
    <submittedName>
        <fullName evidence="2">ROK family protein</fullName>
    </submittedName>
</protein>
<dbReference type="InterPro" id="IPR000600">
    <property type="entry name" value="ROK"/>
</dbReference>
<evidence type="ECO:0000256" key="1">
    <source>
        <dbReference type="ARBA" id="ARBA00006479"/>
    </source>
</evidence>
<comment type="similarity">
    <text evidence="1">Belongs to the ROK (NagC/XylR) family.</text>
</comment>
<dbReference type="RefSeq" id="WP_114790653.1">
    <property type="nucleotide sequence ID" value="NZ_CP139960.1"/>
</dbReference>
<evidence type="ECO:0000313" key="3">
    <source>
        <dbReference type="Proteomes" id="UP001325680"/>
    </source>
</evidence>
<keyword evidence="3" id="KW-1185">Reference proteome</keyword>
<dbReference type="PANTHER" id="PTHR18964">
    <property type="entry name" value="ROK (REPRESSOR, ORF, KINASE) FAMILY"/>
    <property type="match status" value="1"/>
</dbReference>
<name>A0ABZ0W5K3_9BACT</name>
<dbReference type="Pfam" id="PF00480">
    <property type="entry name" value="ROK"/>
    <property type="match status" value="1"/>
</dbReference>
<sequence>MNFWGIDLGGTKIECAVLDAGSLSVIERQRIPTEADRGYDHILSQIKKLIAQVSQKIGEFPTKIGLATPGVLEPESQTMKNCNTTCMNGQRMQEDLEQLLKIRVRLANDANCFALAEALMGAGKDYPDAEVVWGIIMGTGVGGGLVVNQKIINGHHGIGGEWGHNILEDGGELCYCSKQGCVETVISGPALERAYEKLAGTPLKLNVIIERHLSSSDIHASEVVERLLENYGKALSSVINIIDPSLIVIGGGVGNIDLLYTEGYERIKKYIFNSGQLTTPICKPVLGDSAGVFGAALLWN</sequence>